<dbReference type="InterPro" id="IPR035979">
    <property type="entry name" value="RBD_domain_sf"/>
</dbReference>
<evidence type="ECO:0000256" key="1">
    <source>
        <dbReference type="PROSITE-ProRule" id="PRU00176"/>
    </source>
</evidence>
<protein>
    <recommendedName>
        <fullName evidence="7">RRM domain-containing protein</fullName>
    </recommendedName>
</protein>
<feature type="domain" description="RRM" evidence="3">
    <location>
        <begin position="90"/>
        <end position="168"/>
    </location>
</feature>
<dbReference type="Gene3D" id="1.20.1390.10">
    <property type="entry name" value="PWI domain"/>
    <property type="match status" value="1"/>
</dbReference>
<feature type="compositionally biased region" description="Basic and acidic residues" evidence="2">
    <location>
        <begin position="467"/>
        <end position="479"/>
    </location>
</feature>
<dbReference type="Pfam" id="PF01480">
    <property type="entry name" value="PWI"/>
    <property type="match status" value="1"/>
</dbReference>
<dbReference type="EMBL" id="JALJOT010000003">
    <property type="protein sequence ID" value="KAK9916867.1"/>
    <property type="molecule type" value="Genomic_DNA"/>
</dbReference>
<reference evidence="5 6" key="1">
    <citation type="journal article" date="2024" name="Nat. Commun.">
        <title>Phylogenomics reveals the evolutionary origins of lichenization in chlorophyte algae.</title>
        <authorList>
            <person name="Puginier C."/>
            <person name="Libourel C."/>
            <person name="Otte J."/>
            <person name="Skaloud P."/>
            <person name="Haon M."/>
            <person name="Grisel S."/>
            <person name="Petersen M."/>
            <person name="Berrin J.G."/>
            <person name="Delaux P.M."/>
            <person name="Dal Grande F."/>
            <person name="Keller J."/>
        </authorList>
    </citation>
    <scope>NUCLEOTIDE SEQUENCE [LARGE SCALE GENOMIC DNA]</scope>
    <source>
        <strain evidence="5 6">SAG 216-7</strain>
    </source>
</reference>
<proteinExistence type="predicted"/>
<feature type="compositionally biased region" description="Low complexity" evidence="2">
    <location>
        <begin position="483"/>
        <end position="510"/>
    </location>
</feature>
<dbReference type="Proteomes" id="UP001491310">
    <property type="component" value="Unassembled WGS sequence"/>
</dbReference>
<dbReference type="InterPro" id="IPR000504">
    <property type="entry name" value="RRM_dom"/>
</dbReference>
<feature type="region of interest" description="Disordered" evidence="2">
    <location>
        <begin position="253"/>
        <end position="555"/>
    </location>
</feature>
<feature type="compositionally biased region" description="Basic and acidic residues" evidence="2">
    <location>
        <begin position="389"/>
        <end position="414"/>
    </location>
</feature>
<dbReference type="SMART" id="SM00360">
    <property type="entry name" value="RRM"/>
    <property type="match status" value="1"/>
</dbReference>
<keyword evidence="1" id="KW-0694">RNA-binding</keyword>
<dbReference type="InterPro" id="IPR012677">
    <property type="entry name" value="Nucleotide-bd_a/b_plait_sf"/>
</dbReference>
<organism evidence="5 6">
    <name type="scientific">Coccomyxa subellipsoidea</name>
    <dbReference type="NCBI Taxonomy" id="248742"/>
    <lineage>
        <taxon>Eukaryota</taxon>
        <taxon>Viridiplantae</taxon>
        <taxon>Chlorophyta</taxon>
        <taxon>core chlorophytes</taxon>
        <taxon>Trebouxiophyceae</taxon>
        <taxon>Trebouxiophyceae incertae sedis</taxon>
        <taxon>Coccomyxaceae</taxon>
        <taxon>Coccomyxa</taxon>
    </lineage>
</organism>
<dbReference type="PROSITE" id="PS50102">
    <property type="entry name" value="RRM"/>
    <property type="match status" value="1"/>
</dbReference>
<dbReference type="CDD" id="cd12446">
    <property type="entry name" value="RRM_RBM25"/>
    <property type="match status" value="1"/>
</dbReference>
<evidence type="ECO:0000256" key="2">
    <source>
        <dbReference type="SAM" id="MobiDB-lite"/>
    </source>
</evidence>
<name>A0ABR2YYC7_9CHLO</name>
<evidence type="ECO:0000313" key="5">
    <source>
        <dbReference type="EMBL" id="KAK9916867.1"/>
    </source>
</evidence>
<dbReference type="InterPro" id="IPR034268">
    <property type="entry name" value="RBM25_RRM"/>
</dbReference>
<accession>A0ABR2YYC7</accession>
<evidence type="ECO:0000313" key="6">
    <source>
        <dbReference type="Proteomes" id="UP001491310"/>
    </source>
</evidence>
<keyword evidence="6" id="KW-1185">Reference proteome</keyword>
<feature type="compositionally biased region" description="Polar residues" evidence="2">
    <location>
        <begin position="415"/>
        <end position="427"/>
    </location>
</feature>
<sequence length="663" mass="73990">MNPPPTSYPYGLPPPGVPFSGPPGVPLMMPPGAAFRPPGMMPPLMPLQRPQIARPTGLSRPPVLPAPTGAPVVVTPSPRPTSSALPPKSTTLYVGKIAPTVDDSVIRALLEACGPMKSWKRVQDPETQQPKGFGFCEYEEADGVLKALQLLNKLSLDGQELLLKWNTATEKYIEELQARKARDAAAAKARGETGKAAGGTADGRAASEDGAAEEGEDAEASKENAILEKIMAIVSEQASKALLHKAADQFLSNMRDERGRSRRDDDRRARPSRDGGERAAERQMEAEFAREKERERSRMAERNQELQRAYDERERAWLKHERDAKARAEKELEQERTAYKERARRTRATLEHPDSDAEEDPWERKPIATSQRAQARKRLREKEEEDDAADRKAEAQERANKAQRRESMEGHDSYQENGTSHPSTSADENMHVDVNDPIYQAMVAAAKEQPKPVALPPPPQISAEQLEQERARQQAESSRRAASRPSPAPDSSQDTSAQRPSRPSSKPLLSVFGGDEEEDKPKRKLIPLTYTEEEKRAMQETQAVASPEKPADNKATLKKSTKNVPTDKDGVFSYPIKWEAYDKYSFSMAPKLSQWVLKKTAELLGEEELSMVEYVMSMLKEHVPPVKMVETLSNVMDNETQPFVHKLYYMVICQTEKAALEMD</sequence>
<feature type="region of interest" description="Disordered" evidence="2">
    <location>
        <begin position="187"/>
        <end position="220"/>
    </location>
</feature>
<dbReference type="InterPro" id="IPR002483">
    <property type="entry name" value="PWI_dom"/>
</dbReference>
<feature type="domain" description="PWI" evidence="4">
    <location>
        <begin position="569"/>
        <end position="663"/>
    </location>
</feature>
<gene>
    <name evidence="5" type="ORF">WJX75_008144</name>
</gene>
<dbReference type="PANTHER" id="PTHR18806">
    <property type="entry name" value="RBM25 PROTEIN"/>
    <property type="match status" value="1"/>
</dbReference>
<dbReference type="Pfam" id="PF00076">
    <property type="entry name" value="RRM_1"/>
    <property type="match status" value="1"/>
</dbReference>
<dbReference type="SUPFAM" id="SSF54928">
    <property type="entry name" value="RNA-binding domain, RBD"/>
    <property type="match status" value="1"/>
</dbReference>
<dbReference type="Gene3D" id="3.30.70.330">
    <property type="match status" value="1"/>
</dbReference>
<evidence type="ECO:0000259" key="4">
    <source>
        <dbReference type="PROSITE" id="PS51025"/>
    </source>
</evidence>
<dbReference type="SMART" id="SM00311">
    <property type="entry name" value="PWI"/>
    <property type="match status" value="1"/>
</dbReference>
<feature type="compositionally biased region" description="Basic and acidic residues" evidence="2">
    <location>
        <begin position="254"/>
        <end position="341"/>
    </location>
</feature>
<dbReference type="PANTHER" id="PTHR18806:SF4">
    <property type="entry name" value="RNA-BINDING PROTEIN 25"/>
    <property type="match status" value="1"/>
</dbReference>
<dbReference type="PROSITE" id="PS51025">
    <property type="entry name" value="PWI"/>
    <property type="match status" value="1"/>
</dbReference>
<evidence type="ECO:0008006" key="7">
    <source>
        <dbReference type="Google" id="ProtNLM"/>
    </source>
</evidence>
<comment type="caution">
    <text evidence="5">The sequence shown here is derived from an EMBL/GenBank/DDBJ whole genome shotgun (WGS) entry which is preliminary data.</text>
</comment>
<evidence type="ECO:0000259" key="3">
    <source>
        <dbReference type="PROSITE" id="PS50102"/>
    </source>
</evidence>
<dbReference type="InterPro" id="IPR052768">
    <property type="entry name" value="RBM25"/>
</dbReference>